<gene>
    <name evidence="1" type="ORF">NDU88_002487</name>
</gene>
<reference evidence="1" key="1">
    <citation type="journal article" date="2022" name="bioRxiv">
        <title>Sequencing and chromosome-scale assembly of the giantPleurodeles waltlgenome.</title>
        <authorList>
            <person name="Brown T."/>
            <person name="Elewa A."/>
            <person name="Iarovenko S."/>
            <person name="Subramanian E."/>
            <person name="Araus A.J."/>
            <person name="Petzold A."/>
            <person name="Susuki M."/>
            <person name="Suzuki K.-i.T."/>
            <person name="Hayashi T."/>
            <person name="Toyoda A."/>
            <person name="Oliveira C."/>
            <person name="Osipova E."/>
            <person name="Leigh N.D."/>
            <person name="Simon A."/>
            <person name="Yun M.H."/>
        </authorList>
    </citation>
    <scope>NUCLEOTIDE SEQUENCE</scope>
    <source>
        <strain evidence="1">20211129_DDA</strain>
        <tissue evidence="1">Liver</tissue>
    </source>
</reference>
<name>A0AAV7WQC4_PLEWA</name>
<sequence length="123" mass="13383">MTLATYHLYSVNLLLQFQGSTSADYAVGGFWGTRAAPVDYRQEKQKNAKVGGFWGTRAAPVDYRQEKQKNAKSSSVSLETGKRVTDAWSVPMLPWERGTDVSGLPDKELGDAGVDVVGAARSK</sequence>
<dbReference type="AlphaFoldDB" id="A0AAV7WQC4"/>
<comment type="caution">
    <text evidence="1">The sequence shown here is derived from an EMBL/GenBank/DDBJ whole genome shotgun (WGS) entry which is preliminary data.</text>
</comment>
<keyword evidence="2" id="KW-1185">Reference proteome</keyword>
<evidence type="ECO:0000313" key="1">
    <source>
        <dbReference type="EMBL" id="KAJ1214876.1"/>
    </source>
</evidence>
<protein>
    <submittedName>
        <fullName evidence="1">Uncharacterized protein</fullName>
    </submittedName>
</protein>
<dbReference type="EMBL" id="JANPWB010000001">
    <property type="protein sequence ID" value="KAJ1214876.1"/>
    <property type="molecule type" value="Genomic_DNA"/>
</dbReference>
<proteinExistence type="predicted"/>
<organism evidence="1 2">
    <name type="scientific">Pleurodeles waltl</name>
    <name type="common">Iberian ribbed newt</name>
    <dbReference type="NCBI Taxonomy" id="8319"/>
    <lineage>
        <taxon>Eukaryota</taxon>
        <taxon>Metazoa</taxon>
        <taxon>Chordata</taxon>
        <taxon>Craniata</taxon>
        <taxon>Vertebrata</taxon>
        <taxon>Euteleostomi</taxon>
        <taxon>Amphibia</taxon>
        <taxon>Batrachia</taxon>
        <taxon>Caudata</taxon>
        <taxon>Salamandroidea</taxon>
        <taxon>Salamandridae</taxon>
        <taxon>Pleurodelinae</taxon>
        <taxon>Pleurodeles</taxon>
    </lineage>
</organism>
<dbReference type="Proteomes" id="UP001066276">
    <property type="component" value="Chromosome 1_1"/>
</dbReference>
<accession>A0AAV7WQC4</accession>
<evidence type="ECO:0000313" key="2">
    <source>
        <dbReference type="Proteomes" id="UP001066276"/>
    </source>
</evidence>